<organism evidence="1 2">
    <name type="scientific">Persea americana</name>
    <name type="common">Avocado</name>
    <dbReference type="NCBI Taxonomy" id="3435"/>
    <lineage>
        <taxon>Eukaryota</taxon>
        <taxon>Viridiplantae</taxon>
        <taxon>Streptophyta</taxon>
        <taxon>Embryophyta</taxon>
        <taxon>Tracheophyta</taxon>
        <taxon>Spermatophyta</taxon>
        <taxon>Magnoliopsida</taxon>
        <taxon>Magnoliidae</taxon>
        <taxon>Laurales</taxon>
        <taxon>Lauraceae</taxon>
        <taxon>Persea</taxon>
    </lineage>
</organism>
<accession>A0ACC2MJS3</accession>
<proteinExistence type="predicted"/>
<evidence type="ECO:0000313" key="1">
    <source>
        <dbReference type="EMBL" id="KAJ8645768.1"/>
    </source>
</evidence>
<comment type="caution">
    <text evidence="1">The sequence shown here is derived from an EMBL/GenBank/DDBJ whole genome shotgun (WGS) entry which is preliminary data.</text>
</comment>
<protein>
    <submittedName>
        <fullName evidence="1">Uncharacterized protein</fullName>
    </submittedName>
</protein>
<evidence type="ECO:0000313" key="2">
    <source>
        <dbReference type="Proteomes" id="UP001234297"/>
    </source>
</evidence>
<reference evidence="1 2" key="1">
    <citation type="journal article" date="2022" name="Hortic Res">
        <title>A haplotype resolved chromosomal level avocado genome allows analysis of novel avocado genes.</title>
        <authorList>
            <person name="Nath O."/>
            <person name="Fletcher S.J."/>
            <person name="Hayward A."/>
            <person name="Shaw L.M."/>
            <person name="Masouleh A.K."/>
            <person name="Furtado A."/>
            <person name="Henry R.J."/>
            <person name="Mitter N."/>
        </authorList>
    </citation>
    <scope>NUCLEOTIDE SEQUENCE [LARGE SCALE GENOMIC DNA]</scope>
    <source>
        <strain evidence="2">cv. Hass</strain>
    </source>
</reference>
<name>A0ACC2MJS3_PERAE</name>
<gene>
    <name evidence="1" type="ORF">MRB53_007516</name>
</gene>
<dbReference type="EMBL" id="CM056810">
    <property type="protein sequence ID" value="KAJ8645768.1"/>
    <property type="molecule type" value="Genomic_DNA"/>
</dbReference>
<sequence length="306" mass="33915">MFKQLRVKFSGLGDSSAQTPQNKSGNKAAAHSWLGRQFSGRSQDSSSSDGEFGTVIAASAYAVTSLEEVDSLNQKKTPAETQQTSLSKGKSRKEDNLAGPPDARKPTKRISSELSLKKPAAADKKPIERASTDKQMPEKVMGSVPSVKRTPTFSAPTPNDKAIAKTESGKGKIPKPTVSFSDKPTAPTSNGRDQSRGTETKADIWEKAQMAKIETRYEKLKSTIMSWENEKQTKARRKLEKKERTLELKRARAQRDYRNEMERINRIAGGARALAEERKKNDELQTKEKAKTFRTTGNLPVTCFCF</sequence>
<keyword evidence="2" id="KW-1185">Reference proteome</keyword>
<dbReference type="Proteomes" id="UP001234297">
    <property type="component" value="Chromosome 2"/>
</dbReference>